<feature type="region of interest" description="Disordered" evidence="1">
    <location>
        <begin position="1"/>
        <end position="29"/>
    </location>
</feature>
<dbReference type="InterPro" id="IPR002156">
    <property type="entry name" value="RNaseH_domain"/>
</dbReference>
<evidence type="ECO:0000259" key="2">
    <source>
        <dbReference type="PROSITE" id="PS50879"/>
    </source>
</evidence>
<dbReference type="AlphaFoldDB" id="A0AAJ0I6Y9"/>
<feature type="domain" description="RNase H type-1" evidence="2">
    <location>
        <begin position="69"/>
        <end position="234"/>
    </location>
</feature>
<reference evidence="3 4" key="1">
    <citation type="journal article" date="2023" name="Mol. Phylogenet. Evol.">
        <title>Genome-scale phylogeny and comparative genomics of the fungal order Sordariales.</title>
        <authorList>
            <person name="Hensen N."/>
            <person name="Bonometti L."/>
            <person name="Westerberg I."/>
            <person name="Brannstrom I.O."/>
            <person name="Guillou S."/>
            <person name="Cros-Aarteil S."/>
            <person name="Calhoun S."/>
            <person name="Haridas S."/>
            <person name="Kuo A."/>
            <person name="Mondo S."/>
            <person name="Pangilinan J."/>
            <person name="Riley R."/>
            <person name="LaButti K."/>
            <person name="Andreopoulos B."/>
            <person name="Lipzen A."/>
            <person name="Chen C."/>
            <person name="Yan M."/>
            <person name="Daum C."/>
            <person name="Ng V."/>
            <person name="Clum A."/>
            <person name="Steindorff A."/>
            <person name="Ohm R.A."/>
            <person name="Martin F."/>
            <person name="Silar P."/>
            <person name="Natvig D.O."/>
            <person name="Lalanne C."/>
            <person name="Gautier V."/>
            <person name="Ament-Velasquez S.L."/>
            <person name="Kruys A."/>
            <person name="Hutchinson M.I."/>
            <person name="Powell A.J."/>
            <person name="Barry K."/>
            <person name="Miller A.N."/>
            <person name="Grigoriev I.V."/>
            <person name="Debuchy R."/>
            <person name="Gladieux P."/>
            <person name="Hiltunen Thoren M."/>
            <person name="Johannesson H."/>
        </authorList>
    </citation>
    <scope>NUCLEOTIDE SEQUENCE [LARGE SCALE GENOMIC DNA]</scope>
    <source>
        <strain evidence="3 4">FGSC 10403</strain>
    </source>
</reference>
<name>A0AAJ0I6Y9_9PEZI</name>
<comment type="caution">
    <text evidence="3">The sequence shown here is derived from an EMBL/GenBank/DDBJ whole genome shotgun (WGS) entry which is preliminary data.</text>
</comment>
<organism evidence="3 4">
    <name type="scientific">Neurospora hispaniola</name>
    <dbReference type="NCBI Taxonomy" id="588809"/>
    <lineage>
        <taxon>Eukaryota</taxon>
        <taxon>Fungi</taxon>
        <taxon>Dikarya</taxon>
        <taxon>Ascomycota</taxon>
        <taxon>Pezizomycotina</taxon>
        <taxon>Sordariomycetes</taxon>
        <taxon>Sordariomycetidae</taxon>
        <taxon>Sordariales</taxon>
        <taxon>Sordariaceae</taxon>
        <taxon>Neurospora</taxon>
    </lineage>
</organism>
<dbReference type="EMBL" id="JAULSX010000004">
    <property type="protein sequence ID" value="KAK3492115.1"/>
    <property type="molecule type" value="Genomic_DNA"/>
</dbReference>
<dbReference type="RefSeq" id="XP_062692573.1">
    <property type="nucleotide sequence ID" value="XM_062840781.1"/>
</dbReference>
<protein>
    <recommendedName>
        <fullName evidence="2">RNase H type-1 domain-containing protein</fullName>
    </recommendedName>
</protein>
<accession>A0AAJ0I6Y9</accession>
<proteinExistence type="predicted"/>
<dbReference type="Gene3D" id="3.30.420.10">
    <property type="entry name" value="Ribonuclease H-like superfamily/Ribonuclease H"/>
    <property type="match status" value="1"/>
</dbReference>
<dbReference type="GO" id="GO:0003676">
    <property type="term" value="F:nucleic acid binding"/>
    <property type="evidence" value="ECO:0007669"/>
    <property type="project" value="InterPro"/>
</dbReference>
<dbReference type="InterPro" id="IPR012337">
    <property type="entry name" value="RNaseH-like_sf"/>
</dbReference>
<dbReference type="GO" id="GO:0004523">
    <property type="term" value="F:RNA-DNA hybrid ribonuclease activity"/>
    <property type="evidence" value="ECO:0007669"/>
    <property type="project" value="InterPro"/>
</dbReference>
<keyword evidence="4" id="KW-1185">Reference proteome</keyword>
<dbReference type="SUPFAM" id="SSF53098">
    <property type="entry name" value="Ribonuclease H-like"/>
    <property type="match status" value="1"/>
</dbReference>
<evidence type="ECO:0000313" key="4">
    <source>
        <dbReference type="Proteomes" id="UP001285908"/>
    </source>
</evidence>
<evidence type="ECO:0000256" key="1">
    <source>
        <dbReference type="SAM" id="MobiDB-lite"/>
    </source>
</evidence>
<dbReference type="Pfam" id="PF00075">
    <property type="entry name" value="RNase_H"/>
    <property type="match status" value="1"/>
</dbReference>
<feature type="compositionally biased region" description="Basic and acidic residues" evidence="1">
    <location>
        <begin position="14"/>
        <end position="29"/>
    </location>
</feature>
<dbReference type="InterPro" id="IPR036397">
    <property type="entry name" value="RNaseH_sf"/>
</dbReference>
<evidence type="ECO:0000313" key="3">
    <source>
        <dbReference type="EMBL" id="KAK3492115.1"/>
    </source>
</evidence>
<gene>
    <name evidence="3" type="ORF">B0T23DRAFT_441552</name>
</gene>
<feature type="region of interest" description="Disordered" evidence="1">
    <location>
        <begin position="279"/>
        <end position="321"/>
    </location>
</feature>
<dbReference type="PROSITE" id="PS50879">
    <property type="entry name" value="RNASE_H_1"/>
    <property type="match status" value="1"/>
</dbReference>
<dbReference type="Proteomes" id="UP001285908">
    <property type="component" value="Unassembled WGS sequence"/>
</dbReference>
<sequence>MEKSIKRAWSKDPGLCEDRSDPAKRTKRVDRTGFRGSLHYVSNRNDNPRRRQQVIDTVEREIAVRSTPDHIQLVLFCDASVDHKDLPALPGGYAVVFTEHCPGQFDHGRKVVMGWHMPHMIDNMIGEAFAIAQAIQVAGEKLRAAHLASKYTRAATVKVFTDGNQVLEHIDGRAAIKGFRQETYRKAIRLVCEQSHELGCIPGLDVKLDLFWVPGHAGVVDNDTADKAAKQILRNPRHCNIITVDRKRRSIASMPAAVFLPLQQDLEEETRRTMSSYFHHPNRQCQPSHHAHLGRDNPPFPSSTLSEKAAGGLTSTPTLLSPKSGYTGVTVAVATVKNMAAAADTIPVVADIASAAEDTSGATKDTTAAEEEQVSAAGEEVAALDVPGDDGLTQLEVDIQLLGEMEEAHRRELREDVKVDILKQFRLVIENKAESGRSSWR</sequence>
<dbReference type="GeneID" id="87878403"/>